<proteinExistence type="predicted"/>
<accession>A0A433VJF2</accession>
<dbReference type="OrthoDB" id="526441at2"/>
<sequence length="433" mass="49051">MVKLDAAIAIGATQWQLSPNVSNIPPFSDNAVNSHEQQTQTTQVLPKFLPKTYSQPLNSINIEQPDLVQSATIVQSTPEQPQDSSNAQKPAEPPQVEAQPNEPAAPTPTQIEQRLDKPDIDYSKRLESLIRLLEKNKQSAAETSNGELGQIIAKPQTPELGTIIVKPVEQPPLPTQPQQPAETPPKPSEPIGYVLGRVSFFQTNNLFASKVDPIEDGLIYSGVTLATAPLQLGPRTFLNGSFDANIIRYINQSEFNYNQVRLNVDLYQQLTRRMYGEIGWSNQQLFYARNSKRLGFASGDRFLNENSFHLSLGRRDFLAPSWALDSFYEFRWNLAEVPQRRDRITNSLWLSLSYYLQQSLNVGLNYQLTFSDFTQRNREDLYHRLFTHLNYKATNSSSISVQSGVTLGNSTEPNINFDGWFFSINYNWEIGRF</sequence>
<dbReference type="Proteomes" id="UP000271624">
    <property type="component" value="Unassembled WGS sequence"/>
</dbReference>
<gene>
    <name evidence="2" type="ORF">DSM106972_034400</name>
</gene>
<reference evidence="2" key="2">
    <citation type="journal article" date="2019" name="Genome Biol. Evol.">
        <title>Day and night: Metabolic profiles and evolutionary relationships of six axenic non-marine cyanobacteria.</title>
        <authorList>
            <person name="Will S.E."/>
            <person name="Henke P."/>
            <person name="Boedeker C."/>
            <person name="Huang S."/>
            <person name="Brinkmann H."/>
            <person name="Rohde M."/>
            <person name="Jarek M."/>
            <person name="Friedl T."/>
            <person name="Seufert S."/>
            <person name="Schumacher M."/>
            <person name="Overmann J."/>
            <person name="Neumann-Schaal M."/>
            <person name="Petersen J."/>
        </authorList>
    </citation>
    <scope>NUCLEOTIDE SEQUENCE [LARGE SCALE GENOMIC DNA]</scope>
    <source>
        <strain evidence="2">PCC 7102</strain>
    </source>
</reference>
<name>A0A433VJF2_9CYAN</name>
<organism evidence="2 3">
    <name type="scientific">Dulcicalothrix desertica PCC 7102</name>
    <dbReference type="NCBI Taxonomy" id="232991"/>
    <lineage>
        <taxon>Bacteria</taxon>
        <taxon>Bacillati</taxon>
        <taxon>Cyanobacteriota</taxon>
        <taxon>Cyanophyceae</taxon>
        <taxon>Nostocales</taxon>
        <taxon>Calotrichaceae</taxon>
        <taxon>Dulcicalothrix</taxon>
    </lineage>
</organism>
<feature type="region of interest" description="Disordered" evidence="1">
    <location>
        <begin position="169"/>
        <end position="189"/>
    </location>
</feature>
<feature type="compositionally biased region" description="Polar residues" evidence="1">
    <location>
        <begin position="73"/>
        <end position="88"/>
    </location>
</feature>
<reference evidence="2" key="1">
    <citation type="submission" date="2018-12" db="EMBL/GenBank/DDBJ databases">
        <authorList>
            <person name="Will S."/>
            <person name="Neumann-Schaal M."/>
            <person name="Henke P."/>
        </authorList>
    </citation>
    <scope>NUCLEOTIDE SEQUENCE</scope>
    <source>
        <strain evidence="2">PCC 7102</strain>
    </source>
</reference>
<evidence type="ECO:0000313" key="2">
    <source>
        <dbReference type="EMBL" id="RUT06234.1"/>
    </source>
</evidence>
<dbReference type="EMBL" id="RSCL01000007">
    <property type="protein sequence ID" value="RUT06234.1"/>
    <property type="molecule type" value="Genomic_DNA"/>
</dbReference>
<protein>
    <submittedName>
        <fullName evidence="2">Uncharacterized protein</fullName>
    </submittedName>
</protein>
<feature type="region of interest" description="Disordered" evidence="1">
    <location>
        <begin position="73"/>
        <end position="120"/>
    </location>
</feature>
<dbReference type="RefSeq" id="WP_127081888.1">
    <property type="nucleotide sequence ID" value="NZ_RSCL01000007.1"/>
</dbReference>
<feature type="compositionally biased region" description="Pro residues" evidence="1">
    <location>
        <begin position="169"/>
        <end position="188"/>
    </location>
</feature>
<evidence type="ECO:0000256" key="1">
    <source>
        <dbReference type="SAM" id="MobiDB-lite"/>
    </source>
</evidence>
<evidence type="ECO:0000313" key="3">
    <source>
        <dbReference type="Proteomes" id="UP000271624"/>
    </source>
</evidence>
<keyword evidence="3" id="KW-1185">Reference proteome</keyword>
<dbReference type="AlphaFoldDB" id="A0A433VJF2"/>
<comment type="caution">
    <text evidence="2">The sequence shown here is derived from an EMBL/GenBank/DDBJ whole genome shotgun (WGS) entry which is preliminary data.</text>
</comment>